<keyword evidence="2" id="KW-1185">Reference proteome</keyword>
<dbReference type="Proteomes" id="UP000091857">
    <property type="component" value="Chromosome 10"/>
</dbReference>
<proteinExistence type="predicted"/>
<gene>
    <name evidence="1" type="ORF">MANES_10G022450v8</name>
</gene>
<protein>
    <submittedName>
        <fullName evidence="1">Uncharacterized protein</fullName>
    </submittedName>
</protein>
<name>A0ACB7GZ07_MANES</name>
<evidence type="ECO:0000313" key="2">
    <source>
        <dbReference type="Proteomes" id="UP000091857"/>
    </source>
</evidence>
<dbReference type="EMBL" id="CM004396">
    <property type="protein sequence ID" value="KAG8645005.1"/>
    <property type="molecule type" value="Genomic_DNA"/>
</dbReference>
<accession>A0ACB7GZ07</accession>
<evidence type="ECO:0000313" key="1">
    <source>
        <dbReference type="EMBL" id="KAG8645005.1"/>
    </source>
</evidence>
<organism evidence="1 2">
    <name type="scientific">Manihot esculenta</name>
    <name type="common">Cassava</name>
    <name type="synonym">Jatropha manihot</name>
    <dbReference type="NCBI Taxonomy" id="3983"/>
    <lineage>
        <taxon>Eukaryota</taxon>
        <taxon>Viridiplantae</taxon>
        <taxon>Streptophyta</taxon>
        <taxon>Embryophyta</taxon>
        <taxon>Tracheophyta</taxon>
        <taxon>Spermatophyta</taxon>
        <taxon>Magnoliopsida</taxon>
        <taxon>eudicotyledons</taxon>
        <taxon>Gunneridae</taxon>
        <taxon>Pentapetalae</taxon>
        <taxon>rosids</taxon>
        <taxon>fabids</taxon>
        <taxon>Malpighiales</taxon>
        <taxon>Euphorbiaceae</taxon>
        <taxon>Crotonoideae</taxon>
        <taxon>Manihoteae</taxon>
        <taxon>Manihot</taxon>
    </lineage>
</organism>
<sequence>MAEVVVALVVQRIADLLTQELTFLRDVKEDVESLQGVLRRIQSFLKDADCKQYQDERVRNWVAEIRGVAYDAEDVIESYILKIATRRVEGARGITKKVSSIFIKVPRLRVIKSRIESIRNKIEAISASMQTFDIKLDAERAVPGSASEMQQRLRRSYPHDEDDVISFHAIRRDINAQLMMAAERRQVVSIVGMGGLGKTTLAKNIYNDINVKQHFDCCAWVFISQQYTPRDLLVRIWIDVASTTDKSKLEAITEEKLFASTNIESMKEEQSLKSMLERMEEEDLVKKLYKVLEQKRYLVVLDDIWNTEAWDCLKRAFPNGKKGSKILFTTRNKSLASYADPSITPMEPPFLTNNEAWELLRRKAFPVEQSCPRDLEILGREMVKKCGGLPLAVGVLGGILATKKSLNEWKTVQKNVNAHFAMLERKNQYGGVYGILAMSYHDLPYHLKPCFLYLSQFPEDWEFHKRTLIRMWIAEGFIAQSQDSANQTMEDVAEIYLEELVSRCMVQETERDHTGIHVKICRIHSLMRDTCISKAGDEHFAGGIEHRDEFATNTKSRFLKSATSQPRRIAVHPRIDGDNAGKRFYVPLVKCGDPHLRSLHYFVDQDKYRMTRGQEIYILSHFRLLRILNLENIYLSKYHVPGDIGNLIHLRYLGLRNTGLWVTTKYLFVVSTSLPPSIGNLKSLYTLDVRKNSLETLPDVLWKLENLRHLLVEPEVDGQLRLDTLTHLETLKWVRAKNLIANNALCKLTNVRNLGIYFKETQEVDVVLKSRIFEQGRLSSLKMSISEEGSFPNLESLSRCDHLTKLELQGKILEDPEESLRHNLKFLPESLTKLTLSHSLLKQDPMCILGNKLHNLRFLFLHTLSYEGSELVCSANGFPRLEILTIEELELEEWQIEEGAMPCLRTLKIKALDKLRMIPEGFKFLVSLQELKIIDMAAFAKRVQVIDGVEGEDFDKVQHIGIHVI</sequence>
<comment type="caution">
    <text evidence="1">The sequence shown here is derived from an EMBL/GenBank/DDBJ whole genome shotgun (WGS) entry which is preliminary data.</text>
</comment>
<reference evidence="2" key="1">
    <citation type="journal article" date="2016" name="Nat. Biotechnol.">
        <title>Sequencing wild and cultivated cassava and related species reveals extensive interspecific hybridization and genetic diversity.</title>
        <authorList>
            <person name="Bredeson J.V."/>
            <person name="Lyons J.B."/>
            <person name="Prochnik S.E."/>
            <person name="Wu G.A."/>
            <person name="Ha C.M."/>
            <person name="Edsinger-Gonzales E."/>
            <person name="Grimwood J."/>
            <person name="Schmutz J."/>
            <person name="Rabbi I.Y."/>
            <person name="Egesi C."/>
            <person name="Nauluvula P."/>
            <person name="Lebot V."/>
            <person name="Ndunguru J."/>
            <person name="Mkamilo G."/>
            <person name="Bart R.S."/>
            <person name="Setter T.L."/>
            <person name="Gleadow R.M."/>
            <person name="Kulakow P."/>
            <person name="Ferguson M.E."/>
            <person name="Rounsley S."/>
            <person name="Rokhsar D.S."/>
        </authorList>
    </citation>
    <scope>NUCLEOTIDE SEQUENCE [LARGE SCALE GENOMIC DNA]</scope>
    <source>
        <strain evidence="2">cv. AM560-2</strain>
    </source>
</reference>